<keyword evidence="1" id="KW-0472">Membrane</keyword>
<feature type="transmembrane region" description="Helical" evidence="1">
    <location>
        <begin position="12"/>
        <end position="29"/>
    </location>
</feature>
<sequence>MEETSKAWYRSRTVWGALVTLLALLLGQIGLELTPELRSELTTALVTLGGALGTVLTLYGRIKATRRLGRADRPPRAGGRLAVLILLSGLMAGGLAACAAPSANRTVHALGHAYHASETAWRAWREAAPAGIDAATAARIDLASERARLALIEAVETVCPEAVGDPGAPRCTPADDATVALTLAAARTALATFQDLLADLGPSPALDAGVAP</sequence>
<keyword evidence="1" id="KW-0812">Transmembrane</keyword>
<dbReference type="STRING" id="83401.SAMN05421742_11182"/>
<organism evidence="2 3">
    <name type="scientific">Roseospirillum parvum</name>
    <dbReference type="NCBI Taxonomy" id="83401"/>
    <lineage>
        <taxon>Bacteria</taxon>
        <taxon>Pseudomonadati</taxon>
        <taxon>Pseudomonadota</taxon>
        <taxon>Alphaproteobacteria</taxon>
        <taxon>Rhodospirillales</taxon>
        <taxon>Rhodospirillaceae</taxon>
        <taxon>Roseospirillum</taxon>
    </lineage>
</organism>
<feature type="transmembrane region" description="Helical" evidence="1">
    <location>
        <begin position="81"/>
        <end position="103"/>
    </location>
</feature>
<reference evidence="3" key="1">
    <citation type="submission" date="2016-10" db="EMBL/GenBank/DDBJ databases">
        <authorList>
            <person name="Varghese N."/>
            <person name="Submissions S."/>
        </authorList>
    </citation>
    <scope>NUCLEOTIDE SEQUENCE [LARGE SCALE GENOMIC DNA]</scope>
    <source>
        <strain evidence="3">930I</strain>
    </source>
</reference>
<accession>A0A1G8EYL0</accession>
<dbReference type="RefSeq" id="WP_176787873.1">
    <property type="nucleotide sequence ID" value="NZ_FNCV01000011.1"/>
</dbReference>
<name>A0A1G8EYL0_9PROT</name>
<keyword evidence="1" id="KW-1133">Transmembrane helix</keyword>
<evidence type="ECO:0000313" key="2">
    <source>
        <dbReference type="EMBL" id="SDH74986.1"/>
    </source>
</evidence>
<gene>
    <name evidence="2" type="ORF">SAMN05421742_11182</name>
</gene>
<dbReference type="Proteomes" id="UP000217076">
    <property type="component" value="Unassembled WGS sequence"/>
</dbReference>
<dbReference type="AlphaFoldDB" id="A0A1G8EYL0"/>
<proteinExistence type="predicted"/>
<evidence type="ECO:0000256" key="1">
    <source>
        <dbReference type="SAM" id="Phobius"/>
    </source>
</evidence>
<protein>
    <submittedName>
        <fullName evidence="2">Uncharacterized protein</fullName>
    </submittedName>
</protein>
<evidence type="ECO:0000313" key="3">
    <source>
        <dbReference type="Proteomes" id="UP000217076"/>
    </source>
</evidence>
<dbReference type="EMBL" id="FNCV01000011">
    <property type="protein sequence ID" value="SDH74986.1"/>
    <property type="molecule type" value="Genomic_DNA"/>
</dbReference>
<keyword evidence="3" id="KW-1185">Reference proteome</keyword>
<feature type="transmembrane region" description="Helical" evidence="1">
    <location>
        <begin position="41"/>
        <end position="60"/>
    </location>
</feature>